<sequence length="84" mass="9309">MKGTKNQQPLRRRGGINEKAKQRGAYSAGYSAVRIEEEPGAFEDHGFSAENDLLNGTFHYAACSTPLYVLKCWQVACNLRSTCP</sequence>
<name>A0A8X6IHG0_9ARAC</name>
<gene>
    <name evidence="3" type="ORF">TNIN_142281</name>
    <name evidence="4" type="ORF">TNIN_168341</name>
    <name evidence="2" type="ORF">TNIN_78991</name>
</gene>
<evidence type="ECO:0000313" key="5">
    <source>
        <dbReference type="Proteomes" id="UP000886998"/>
    </source>
</evidence>
<proteinExistence type="predicted"/>
<evidence type="ECO:0000313" key="2">
    <source>
        <dbReference type="EMBL" id="GFS45272.1"/>
    </source>
</evidence>
<feature type="region of interest" description="Disordered" evidence="1">
    <location>
        <begin position="1"/>
        <end position="23"/>
    </location>
</feature>
<dbReference type="EMBL" id="BMAV01003397">
    <property type="protein sequence ID" value="GFY42940.1"/>
    <property type="molecule type" value="Genomic_DNA"/>
</dbReference>
<reference evidence="2" key="1">
    <citation type="submission" date="2020-08" db="EMBL/GenBank/DDBJ databases">
        <title>Multicomponent nature underlies the extraordinary mechanical properties of spider dragline silk.</title>
        <authorList>
            <person name="Kono N."/>
            <person name="Nakamura H."/>
            <person name="Mori M."/>
            <person name="Yoshida Y."/>
            <person name="Ohtoshi R."/>
            <person name="Malay A.D."/>
            <person name="Moran D.A.P."/>
            <person name="Tomita M."/>
            <person name="Numata K."/>
            <person name="Arakawa K."/>
        </authorList>
    </citation>
    <scope>NUCLEOTIDE SEQUENCE</scope>
</reference>
<dbReference type="AlphaFoldDB" id="A0A8X6IHG0"/>
<organism evidence="2 5">
    <name type="scientific">Trichonephila inaurata madagascariensis</name>
    <dbReference type="NCBI Taxonomy" id="2747483"/>
    <lineage>
        <taxon>Eukaryota</taxon>
        <taxon>Metazoa</taxon>
        <taxon>Ecdysozoa</taxon>
        <taxon>Arthropoda</taxon>
        <taxon>Chelicerata</taxon>
        <taxon>Arachnida</taxon>
        <taxon>Araneae</taxon>
        <taxon>Araneomorphae</taxon>
        <taxon>Entelegynae</taxon>
        <taxon>Araneoidea</taxon>
        <taxon>Nephilidae</taxon>
        <taxon>Trichonephila</taxon>
        <taxon>Trichonephila inaurata</taxon>
    </lineage>
</organism>
<evidence type="ECO:0000313" key="3">
    <source>
        <dbReference type="EMBL" id="GFY42940.1"/>
    </source>
</evidence>
<evidence type="ECO:0000313" key="4">
    <source>
        <dbReference type="EMBL" id="GFY73897.1"/>
    </source>
</evidence>
<dbReference type="EMBL" id="BMAV01025854">
    <property type="protein sequence ID" value="GFS45272.1"/>
    <property type="molecule type" value="Genomic_DNA"/>
</dbReference>
<comment type="caution">
    <text evidence="2">The sequence shown here is derived from an EMBL/GenBank/DDBJ whole genome shotgun (WGS) entry which is preliminary data.</text>
</comment>
<dbReference type="EMBL" id="BMAV01020448">
    <property type="protein sequence ID" value="GFY73897.1"/>
    <property type="molecule type" value="Genomic_DNA"/>
</dbReference>
<protein>
    <submittedName>
        <fullName evidence="2">Uncharacterized protein</fullName>
    </submittedName>
</protein>
<evidence type="ECO:0000256" key="1">
    <source>
        <dbReference type="SAM" id="MobiDB-lite"/>
    </source>
</evidence>
<accession>A0A8X6IHG0</accession>
<dbReference type="Proteomes" id="UP000886998">
    <property type="component" value="Unassembled WGS sequence"/>
</dbReference>
<keyword evidence="5" id="KW-1185">Reference proteome</keyword>